<dbReference type="SUPFAM" id="SSF46548">
    <property type="entry name" value="alpha-helical ferredoxin"/>
    <property type="match status" value="1"/>
</dbReference>
<name>A0ABT5TXJ7_9MICO</name>
<dbReference type="InterPro" id="IPR036318">
    <property type="entry name" value="FAD-bd_PCMH-like_sf"/>
</dbReference>
<dbReference type="Pfam" id="PF01565">
    <property type="entry name" value="FAD_binding_4"/>
    <property type="match status" value="1"/>
</dbReference>
<comment type="caution">
    <text evidence="10">The sequence shown here is derived from an EMBL/GenBank/DDBJ whole genome shotgun (WGS) entry which is preliminary data.</text>
</comment>
<keyword evidence="4" id="KW-0274">FAD</keyword>
<proteinExistence type="predicted"/>
<feature type="domain" description="4Fe-4S ferredoxin-type" evidence="8">
    <location>
        <begin position="585"/>
        <end position="615"/>
    </location>
</feature>
<evidence type="ECO:0000256" key="7">
    <source>
        <dbReference type="ARBA" id="ARBA00023014"/>
    </source>
</evidence>
<evidence type="ECO:0000259" key="8">
    <source>
        <dbReference type="PROSITE" id="PS51379"/>
    </source>
</evidence>
<dbReference type="PROSITE" id="PS00198">
    <property type="entry name" value="4FE4S_FER_1"/>
    <property type="match status" value="1"/>
</dbReference>
<dbReference type="InterPro" id="IPR004113">
    <property type="entry name" value="FAD-bd_oxidored_4_C"/>
</dbReference>
<evidence type="ECO:0000256" key="5">
    <source>
        <dbReference type="ARBA" id="ARBA00023002"/>
    </source>
</evidence>
<keyword evidence="7" id="KW-0411">Iron-sulfur</keyword>
<dbReference type="InterPro" id="IPR006094">
    <property type="entry name" value="Oxid_FAD_bind_N"/>
</dbReference>
<keyword evidence="6" id="KW-0408">Iron</keyword>
<keyword evidence="11" id="KW-1185">Reference proteome</keyword>
<dbReference type="PROSITE" id="PS51387">
    <property type="entry name" value="FAD_PCMH"/>
    <property type="match status" value="1"/>
</dbReference>
<dbReference type="SUPFAM" id="SSF55103">
    <property type="entry name" value="FAD-linked oxidases, C-terminal domain"/>
    <property type="match status" value="1"/>
</dbReference>
<feature type="non-terminal residue" evidence="10">
    <location>
        <position position="693"/>
    </location>
</feature>
<dbReference type="InterPro" id="IPR016169">
    <property type="entry name" value="FAD-bd_PCMH_sub2"/>
</dbReference>
<dbReference type="Gene3D" id="3.30.70.2740">
    <property type="match status" value="1"/>
</dbReference>
<dbReference type="InterPro" id="IPR016166">
    <property type="entry name" value="FAD-bd_PCMH"/>
</dbReference>
<keyword evidence="5" id="KW-0560">Oxidoreductase</keyword>
<dbReference type="Pfam" id="PF13183">
    <property type="entry name" value="Fer4_8"/>
    <property type="match status" value="1"/>
</dbReference>
<dbReference type="InterPro" id="IPR016164">
    <property type="entry name" value="FAD-linked_Oxase-like_C"/>
</dbReference>
<dbReference type="EMBL" id="JARACI010000977">
    <property type="protein sequence ID" value="MDD9206797.1"/>
    <property type="molecule type" value="Genomic_DNA"/>
</dbReference>
<dbReference type="Gene3D" id="3.30.465.10">
    <property type="match status" value="1"/>
</dbReference>
<dbReference type="PROSITE" id="PS51379">
    <property type="entry name" value="4FE4S_FER_2"/>
    <property type="match status" value="1"/>
</dbReference>
<dbReference type="SUPFAM" id="SSF56176">
    <property type="entry name" value="FAD-binding/transporter-associated domain-like"/>
    <property type="match status" value="1"/>
</dbReference>
<sequence>MVVALRAAVRGEVDDSDRRRAEYATDASNYRVPPRLVVFPHDADDVLAVLRLAREHGVPVTSRGGGTSIAGNSVGTGVVLDFSRHMNRIVKIDPEARTAVVQPGVVMSDLQRAAAPHGLRFGPDPSSQNRATFGGMIGNNACGPHAVAYGRTADNVRSLDVVDGTGRRFTAGAGDGALAAVPGMAELVRTHLGPIRTELGRFGRQVSGYSLEHLLPENGEHLARMLVGTEGTLVTVLEATVDLVPVPTAPVVVALGYPDMPTAADAVPAMLAHRPLAVEGMDARLVDVVRRHHGPAAVPELPAGGGWLLVEVGAEAGESDAEVLARARALAADGGTDAVMVVPAGTQAAALWRIRADGAGLGGRTPGGAQAWPGWEDSAVPPERLGDYLRDLQELMADRGVDGLMYGHFGDGCMHVRLDLPLDGPAGVSPSREFLTAAAELVARYGGSLSGEHGDGRARSELLPLMYSAEVIDLFASVKALLDPADNLNPGVLVRPRPLDADLRRPAARPAPAAGGFAFGEDGGDFTTAVHRCTGVGKCRADTSGSGGFMCPSYRATADERDVTRGRARVLQELTNGSIVHRWDSPAVHDSLDLCLSCKACSADCPAGVDMARYKSEVLHRTYRGKVRPRTHYLLGQLPRWSGLVTRVPGLARLVNTTMSWRPLSRVVLRLGGMDPRRTMVRFAEQSFGSWWR</sequence>
<evidence type="ECO:0000256" key="2">
    <source>
        <dbReference type="ARBA" id="ARBA00022630"/>
    </source>
</evidence>
<feature type="domain" description="FAD-binding PCMH-type" evidence="9">
    <location>
        <begin position="30"/>
        <end position="246"/>
    </location>
</feature>
<dbReference type="InterPro" id="IPR017896">
    <property type="entry name" value="4Fe4S_Fe-S-bd"/>
</dbReference>
<comment type="cofactor">
    <cofactor evidence="1">
        <name>FAD</name>
        <dbReference type="ChEBI" id="CHEBI:57692"/>
    </cofactor>
</comment>
<evidence type="ECO:0000256" key="3">
    <source>
        <dbReference type="ARBA" id="ARBA00022723"/>
    </source>
</evidence>
<dbReference type="PANTHER" id="PTHR11748">
    <property type="entry name" value="D-LACTATE DEHYDROGENASE"/>
    <property type="match status" value="1"/>
</dbReference>
<dbReference type="PANTHER" id="PTHR11748:SF119">
    <property type="entry name" value="D-2-HYDROXYGLUTARATE DEHYDROGENASE"/>
    <property type="match status" value="1"/>
</dbReference>
<evidence type="ECO:0000259" key="9">
    <source>
        <dbReference type="PROSITE" id="PS51387"/>
    </source>
</evidence>
<dbReference type="Gene3D" id="3.30.70.2190">
    <property type="match status" value="1"/>
</dbReference>
<evidence type="ECO:0000313" key="10">
    <source>
        <dbReference type="EMBL" id="MDD9206797.1"/>
    </source>
</evidence>
<keyword evidence="3" id="KW-0479">Metal-binding</keyword>
<organism evidence="10 11">
    <name type="scientific">Georgenia halotolerans</name>
    <dbReference type="NCBI Taxonomy" id="3028317"/>
    <lineage>
        <taxon>Bacteria</taxon>
        <taxon>Bacillati</taxon>
        <taxon>Actinomycetota</taxon>
        <taxon>Actinomycetes</taxon>
        <taxon>Micrococcales</taxon>
        <taxon>Bogoriellaceae</taxon>
        <taxon>Georgenia</taxon>
    </lineage>
</organism>
<evidence type="ECO:0000256" key="4">
    <source>
        <dbReference type="ARBA" id="ARBA00022827"/>
    </source>
</evidence>
<evidence type="ECO:0000256" key="6">
    <source>
        <dbReference type="ARBA" id="ARBA00023004"/>
    </source>
</evidence>
<keyword evidence="2" id="KW-0285">Flavoprotein</keyword>
<accession>A0ABT5TXJ7</accession>
<protein>
    <submittedName>
        <fullName evidence="10">FAD-linked oxidase C-terminal domain-containing protein</fullName>
    </submittedName>
</protein>
<evidence type="ECO:0000256" key="1">
    <source>
        <dbReference type="ARBA" id="ARBA00001974"/>
    </source>
</evidence>
<gene>
    <name evidence="10" type="ORF">PU560_10005</name>
</gene>
<dbReference type="Proteomes" id="UP001165561">
    <property type="component" value="Unassembled WGS sequence"/>
</dbReference>
<dbReference type="InterPro" id="IPR017900">
    <property type="entry name" value="4Fe4S_Fe_S_CS"/>
</dbReference>
<evidence type="ECO:0000313" key="11">
    <source>
        <dbReference type="Proteomes" id="UP001165561"/>
    </source>
</evidence>
<dbReference type="Pfam" id="PF02913">
    <property type="entry name" value="FAD-oxidase_C"/>
    <property type="match status" value="1"/>
</dbReference>
<reference evidence="10" key="1">
    <citation type="submission" date="2023-02" db="EMBL/GenBank/DDBJ databases">
        <title>Georgenia sp.10Sc9-8, isolated from a soil sample collected from the Taklamakan desert.</title>
        <authorList>
            <person name="Liu S."/>
        </authorList>
    </citation>
    <scope>NUCLEOTIDE SEQUENCE</scope>
    <source>
        <strain evidence="10">10Sc9-8</strain>
    </source>
</reference>